<dbReference type="AlphaFoldDB" id="A0A1H8EMH8"/>
<feature type="region of interest" description="Disordered" evidence="1">
    <location>
        <begin position="45"/>
        <end position="64"/>
    </location>
</feature>
<dbReference type="Proteomes" id="UP000181951">
    <property type="component" value="Unassembled WGS sequence"/>
</dbReference>
<dbReference type="OrthoDB" id="4325901at2"/>
<name>A0A1H8EMH8_9ACTN</name>
<gene>
    <name evidence="2" type="ORF">SAMN05216267_1002261</name>
</gene>
<reference evidence="2 3" key="1">
    <citation type="submission" date="2016-10" db="EMBL/GenBank/DDBJ databases">
        <authorList>
            <person name="de Groot N.N."/>
        </authorList>
    </citation>
    <scope>NUCLEOTIDE SEQUENCE [LARGE SCALE GENOMIC DNA]</scope>
    <source>
        <strain evidence="2 3">CGMCC 4.2026</strain>
    </source>
</reference>
<dbReference type="EMBL" id="FODD01000002">
    <property type="protein sequence ID" value="SEN20087.1"/>
    <property type="molecule type" value="Genomic_DNA"/>
</dbReference>
<dbReference type="RefSeq" id="WP_069467407.1">
    <property type="nucleotide sequence ID" value="NZ_FODD01000002.1"/>
</dbReference>
<evidence type="ECO:0008006" key="4">
    <source>
        <dbReference type="Google" id="ProtNLM"/>
    </source>
</evidence>
<evidence type="ECO:0000313" key="3">
    <source>
        <dbReference type="Proteomes" id="UP000181951"/>
    </source>
</evidence>
<proteinExistence type="predicted"/>
<keyword evidence="3" id="KW-1185">Reference proteome</keyword>
<accession>A0A1H8EMH8</accession>
<evidence type="ECO:0000313" key="2">
    <source>
        <dbReference type="EMBL" id="SEN20087.1"/>
    </source>
</evidence>
<sequence length="127" mass="13534">MTADDRLAVQQIATQAALSVRGVAELPPSLGQSLAAAATRVRHAFGSPVPSPQAGIRTERDPRSGGWTVEVRCALHEGRRTVDVARDVHDRVRTAVSEQMARRGAAAPVTVSVTVTRIILAQGARHR</sequence>
<organism evidence="2 3">
    <name type="scientific">Actinacidiphila rubida</name>
    <dbReference type="NCBI Taxonomy" id="310780"/>
    <lineage>
        <taxon>Bacteria</taxon>
        <taxon>Bacillati</taxon>
        <taxon>Actinomycetota</taxon>
        <taxon>Actinomycetes</taxon>
        <taxon>Kitasatosporales</taxon>
        <taxon>Streptomycetaceae</taxon>
        <taxon>Actinacidiphila</taxon>
    </lineage>
</organism>
<evidence type="ECO:0000256" key="1">
    <source>
        <dbReference type="SAM" id="MobiDB-lite"/>
    </source>
</evidence>
<dbReference type="STRING" id="310780.SAMN05216267_1002261"/>
<protein>
    <recommendedName>
        <fullName evidence="4">Asp23/Gls24 family envelope stress response protein</fullName>
    </recommendedName>
</protein>